<protein>
    <submittedName>
        <fullName evidence="2">Uncharacterized protein</fullName>
    </submittedName>
</protein>
<name>A0ABU6TUA8_9FABA</name>
<evidence type="ECO:0000313" key="2">
    <source>
        <dbReference type="EMBL" id="MED6152421.1"/>
    </source>
</evidence>
<evidence type="ECO:0000313" key="3">
    <source>
        <dbReference type="Proteomes" id="UP001341840"/>
    </source>
</evidence>
<accession>A0ABU6TUA8</accession>
<dbReference type="EMBL" id="JASCZI010092485">
    <property type="protein sequence ID" value="MED6152421.1"/>
    <property type="molecule type" value="Genomic_DNA"/>
</dbReference>
<evidence type="ECO:0000256" key="1">
    <source>
        <dbReference type="SAM" id="MobiDB-lite"/>
    </source>
</evidence>
<sequence length="99" mass="10913">MEERERAPKSEKGERELRRNGERESLMMVVAGLYGGVATVSRRNRRCATGNSPWGFAAALTVPSHRRCSLSSPEFIRLLKTKPCPSLDLSSGPFPLPGL</sequence>
<organism evidence="2 3">
    <name type="scientific">Stylosanthes scabra</name>
    <dbReference type="NCBI Taxonomy" id="79078"/>
    <lineage>
        <taxon>Eukaryota</taxon>
        <taxon>Viridiplantae</taxon>
        <taxon>Streptophyta</taxon>
        <taxon>Embryophyta</taxon>
        <taxon>Tracheophyta</taxon>
        <taxon>Spermatophyta</taxon>
        <taxon>Magnoliopsida</taxon>
        <taxon>eudicotyledons</taxon>
        <taxon>Gunneridae</taxon>
        <taxon>Pentapetalae</taxon>
        <taxon>rosids</taxon>
        <taxon>fabids</taxon>
        <taxon>Fabales</taxon>
        <taxon>Fabaceae</taxon>
        <taxon>Papilionoideae</taxon>
        <taxon>50 kb inversion clade</taxon>
        <taxon>dalbergioids sensu lato</taxon>
        <taxon>Dalbergieae</taxon>
        <taxon>Pterocarpus clade</taxon>
        <taxon>Stylosanthes</taxon>
    </lineage>
</organism>
<dbReference type="Proteomes" id="UP001341840">
    <property type="component" value="Unassembled WGS sequence"/>
</dbReference>
<keyword evidence="3" id="KW-1185">Reference proteome</keyword>
<comment type="caution">
    <text evidence="2">The sequence shown here is derived from an EMBL/GenBank/DDBJ whole genome shotgun (WGS) entry which is preliminary data.</text>
</comment>
<reference evidence="2 3" key="1">
    <citation type="journal article" date="2023" name="Plants (Basel)">
        <title>Bridging the Gap: Combining Genomics and Transcriptomics Approaches to Understand Stylosanthes scabra, an Orphan Legume from the Brazilian Caatinga.</title>
        <authorList>
            <person name="Ferreira-Neto J.R.C."/>
            <person name="da Silva M.D."/>
            <person name="Binneck E."/>
            <person name="de Melo N.F."/>
            <person name="da Silva R.H."/>
            <person name="de Melo A.L.T.M."/>
            <person name="Pandolfi V."/>
            <person name="Bustamante F.O."/>
            <person name="Brasileiro-Vidal A.C."/>
            <person name="Benko-Iseppon A.M."/>
        </authorList>
    </citation>
    <scope>NUCLEOTIDE SEQUENCE [LARGE SCALE GENOMIC DNA]</scope>
    <source>
        <tissue evidence="2">Leaves</tissue>
    </source>
</reference>
<feature type="region of interest" description="Disordered" evidence="1">
    <location>
        <begin position="1"/>
        <end position="22"/>
    </location>
</feature>
<gene>
    <name evidence="2" type="ORF">PIB30_091911</name>
</gene>
<proteinExistence type="predicted"/>